<dbReference type="RefSeq" id="WP_052636442.1">
    <property type="nucleotide sequence ID" value="NZ_JJMM01000026.1"/>
</dbReference>
<comment type="similarity">
    <text evidence="1">Belongs to the CapA family.</text>
</comment>
<dbReference type="AlphaFoldDB" id="A0A069RB06"/>
<evidence type="ECO:0000259" key="2">
    <source>
        <dbReference type="SMART" id="SM00854"/>
    </source>
</evidence>
<dbReference type="Proteomes" id="UP000027946">
    <property type="component" value="Unassembled WGS sequence"/>
</dbReference>
<dbReference type="PANTHER" id="PTHR33393">
    <property type="entry name" value="POLYGLUTAMINE SYNTHESIS ACCESSORY PROTEIN RV0574C-RELATED"/>
    <property type="match status" value="1"/>
</dbReference>
<gene>
    <name evidence="3" type="primary">capA</name>
    <name evidence="3" type="ORF">CLIT_23c04840</name>
</gene>
<dbReference type="Gene3D" id="3.60.21.10">
    <property type="match status" value="1"/>
</dbReference>
<comment type="caution">
    <text evidence="3">The sequence shown here is derived from an EMBL/GenBank/DDBJ whole genome shotgun (WGS) entry which is preliminary data.</text>
</comment>
<reference evidence="3 4" key="1">
    <citation type="submission" date="2014-03" db="EMBL/GenBank/DDBJ databases">
        <title>Genome sequence of Clostridium litorale W6, DSM 5388.</title>
        <authorList>
            <person name="Poehlein A."/>
            <person name="Jagirdar A."/>
            <person name="Khonsari B."/>
            <person name="Chibani C.M."/>
            <person name="Gutierrez Gutierrez D.A."/>
            <person name="Davydova E."/>
            <person name="Alghaithi H.S."/>
            <person name="Nair K.P."/>
            <person name="Dhamotharan K."/>
            <person name="Chandran L."/>
            <person name="G W."/>
            <person name="Daniel R."/>
        </authorList>
    </citation>
    <scope>NUCLEOTIDE SEQUENCE [LARGE SCALE GENOMIC DNA]</scope>
    <source>
        <strain evidence="3 4">W6</strain>
    </source>
</reference>
<dbReference type="InterPro" id="IPR029052">
    <property type="entry name" value="Metallo-depent_PP-like"/>
</dbReference>
<dbReference type="SMART" id="SM00854">
    <property type="entry name" value="PGA_cap"/>
    <property type="match status" value="1"/>
</dbReference>
<dbReference type="EMBL" id="JJMM01000026">
    <property type="protein sequence ID" value="KDR94211.1"/>
    <property type="molecule type" value="Genomic_DNA"/>
</dbReference>
<dbReference type="InterPro" id="IPR052169">
    <property type="entry name" value="CW_Biosynth-Accessory"/>
</dbReference>
<evidence type="ECO:0000313" key="3">
    <source>
        <dbReference type="EMBL" id="KDR94211.1"/>
    </source>
</evidence>
<proteinExistence type="inferred from homology"/>
<dbReference type="InterPro" id="IPR019079">
    <property type="entry name" value="Capsule_synth_CapA"/>
</dbReference>
<accession>A0A069RB06</accession>
<evidence type="ECO:0000313" key="4">
    <source>
        <dbReference type="Proteomes" id="UP000027946"/>
    </source>
</evidence>
<protein>
    <submittedName>
        <fullName evidence="3">PGA biosynthesis protein CapA</fullName>
    </submittedName>
</protein>
<dbReference type="SUPFAM" id="SSF56300">
    <property type="entry name" value="Metallo-dependent phosphatases"/>
    <property type="match status" value="1"/>
</dbReference>
<feature type="domain" description="Capsule synthesis protein CapA" evidence="2">
    <location>
        <begin position="30"/>
        <end position="269"/>
    </location>
</feature>
<sequence>MTKANKKIIVSVLALVTIALYAYCESGKATVSIVGDIMLDRGVERVMDERGYGHPYEKVSRIFLEDDITLGNLECPITSIENPALKRLDIVFMAEKENARELKKAGFDVLNLANNHSMDQRNNGLKDTIDILNYQGISTLGAGENREKARAHVVKKIRGVRIGILGYSVFPPEGFIFSEEDYDVARIDVKSLKDEVSMAKEDCDFLIITVHWGNEYENYPSEIQRDLAHMMVESGADLIVGHHPHVIQSVEKYMDKYIFYSMGNFVFDRQAPKGTDISAILQLDISKNGCENIKIIPVKIENAQPRPAYGAERDYIFKRLMIYSNGMGAQGELGKWAESRYF</sequence>
<name>A0A069RB06_PEPLI</name>
<keyword evidence="4" id="KW-1185">Reference proteome</keyword>
<dbReference type="PANTHER" id="PTHR33393:SF11">
    <property type="entry name" value="POLYGLUTAMINE SYNTHESIS ACCESSORY PROTEIN RV0574C-RELATED"/>
    <property type="match status" value="1"/>
</dbReference>
<dbReference type="STRING" id="1121324.CLIT_23c04840"/>
<dbReference type="Pfam" id="PF09587">
    <property type="entry name" value="PGA_cap"/>
    <property type="match status" value="1"/>
</dbReference>
<evidence type="ECO:0000256" key="1">
    <source>
        <dbReference type="ARBA" id="ARBA00005662"/>
    </source>
</evidence>
<dbReference type="eggNOG" id="COG2843">
    <property type="taxonomic scope" value="Bacteria"/>
</dbReference>
<organism evidence="3 4">
    <name type="scientific">Peptoclostridium litorale DSM 5388</name>
    <dbReference type="NCBI Taxonomy" id="1121324"/>
    <lineage>
        <taxon>Bacteria</taxon>
        <taxon>Bacillati</taxon>
        <taxon>Bacillota</taxon>
        <taxon>Clostridia</taxon>
        <taxon>Peptostreptococcales</taxon>
        <taxon>Peptoclostridiaceae</taxon>
        <taxon>Peptoclostridium</taxon>
    </lineage>
</organism>
<dbReference type="CDD" id="cd07381">
    <property type="entry name" value="MPP_CapA"/>
    <property type="match status" value="1"/>
</dbReference>